<proteinExistence type="predicted"/>
<evidence type="ECO:0000256" key="1">
    <source>
        <dbReference type="SAM" id="MobiDB-lite"/>
    </source>
</evidence>
<feature type="chain" id="PRO_5030593736" description="DUF3187 family protein" evidence="2">
    <location>
        <begin position="22"/>
        <end position="337"/>
    </location>
</feature>
<evidence type="ECO:0000313" key="4">
    <source>
        <dbReference type="Proteomes" id="UP000563426"/>
    </source>
</evidence>
<feature type="signal peptide" evidence="2">
    <location>
        <begin position="1"/>
        <end position="21"/>
    </location>
</feature>
<feature type="region of interest" description="Disordered" evidence="1">
    <location>
        <begin position="160"/>
        <end position="179"/>
    </location>
</feature>
<keyword evidence="4" id="KW-1185">Reference proteome</keyword>
<sequence>MRRLARLAVVGALLASGTASARDGDNINLYRYVLDVDVPESPSLVALEEAPLRVLLGAAPKPVMATVLASTTPGALSPGLSLDIAPYFLFGGGIRSLSSYRSNSVAGRLMRVLTKTTVSAALLPAPPDGGPWRVGFGLRTTFHDPHDPVLNSALPERVAEELERHGVPPPADSDEDVSGRGVDLSALFDQAEREMRSRSGDIQVSAGWGVSARTEGGVFTGEGLRDTRHTFWLTGQAALGRRFDVLATMQVLDAFRSGRALRTGLGVQRKTSVADFRAELTYDGTDERLHPGAAIDVKLPGCTSAIASLTTASGADRDKDPVLRGQLQLRWYFARCR</sequence>
<organism evidence="3 4">
    <name type="scientific">Corallococcus exercitus</name>
    <dbReference type="NCBI Taxonomy" id="2316736"/>
    <lineage>
        <taxon>Bacteria</taxon>
        <taxon>Pseudomonadati</taxon>
        <taxon>Myxococcota</taxon>
        <taxon>Myxococcia</taxon>
        <taxon>Myxococcales</taxon>
        <taxon>Cystobacterineae</taxon>
        <taxon>Myxococcaceae</taxon>
        <taxon>Corallococcus</taxon>
    </lineage>
</organism>
<accession>A0A7Y4NW38</accession>
<dbReference type="RefSeq" id="WP_171438137.1">
    <property type="nucleotide sequence ID" value="NZ_JABFJV010000332.1"/>
</dbReference>
<evidence type="ECO:0000313" key="3">
    <source>
        <dbReference type="EMBL" id="NOK38541.1"/>
    </source>
</evidence>
<comment type="caution">
    <text evidence="3">The sequence shown here is derived from an EMBL/GenBank/DDBJ whole genome shotgun (WGS) entry which is preliminary data.</text>
</comment>
<gene>
    <name evidence="3" type="ORF">HMI49_35640</name>
</gene>
<dbReference type="EMBL" id="JABFJV010000332">
    <property type="protein sequence ID" value="NOK38541.1"/>
    <property type="molecule type" value="Genomic_DNA"/>
</dbReference>
<evidence type="ECO:0000256" key="2">
    <source>
        <dbReference type="SAM" id="SignalP"/>
    </source>
</evidence>
<dbReference type="Proteomes" id="UP000563426">
    <property type="component" value="Unassembled WGS sequence"/>
</dbReference>
<name>A0A7Y4NW38_9BACT</name>
<keyword evidence="2" id="KW-0732">Signal</keyword>
<dbReference type="AlphaFoldDB" id="A0A7Y4NW38"/>
<reference evidence="3 4" key="1">
    <citation type="submission" date="2020-05" db="EMBL/GenBank/DDBJ databases">
        <authorList>
            <person name="Whitworth D."/>
        </authorList>
    </citation>
    <scope>NUCLEOTIDE SEQUENCE [LARGE SCALE GENOMIC DNA]</scope>
    <source>
        <strain evidence="3 4">AB043B</strain>
    </source>
</reference>
<protein>
    <recommendedName>
        <fullName evidence="5">DUF3187 family protein</fullName>
    </recommendedName>
</protein>
<evidence type="ECO:0008006" key="5">
    <source>
        <dbReference type="Google" id="ProtNLM"/>
    </source>
</evidence>